<feature type="transmembrane region" description="Helical" evidence="10">
    <location>
        <begin position="322"/>
        <end position="342"/>
    </location>
</feature>
<keyword evidence="14" id="KW-1185">Reference proteome</keyword>
<dbReference type="InterPro" id="IPR018047">
    <property type="entry name" value="Ammonium_transpt_CS"/>
</dbReference>
<name>A0AAI8PBZ5_9PSED</name>
<keyword evidence="6 10" id="KW-1133">Transmembrane helix</keyword>
<evidence type="ECO:0000313" key="14">
    <source>
        <dbReference type="Proteomes" id="UP000258127"/>
    </source>
</evidence>
<proteinExistence type="inferred from homology"/>
<keyword evidence="4" id="KW-1003">Cell membrane</keyword>
<evidence type="ECO:0000256" key="1">
    <source>
        <dbReference type="ARBA" id="ARBA00004651"/>
    </source>
</evidence>
<accession>A0AAI8PBZ5</accession>
<feature type="transmembrane region" description="Helical" evidence="10">
    <location>
        <begin position="165"/>
        <end position="186"/>
    </location>
</feature>
<dbReference type="SUPFAM" id="SSF111352">
    <property type="entry name" value="Ammonium transporter"/>
    <property type="match status" value="1"/>
</dbReference>
<evidence type="ECO:0000256" key="8">
    <source>
        <dbReference type="ARBA" id="ARBA00023177"/>
    </source>
</evidence>
<dbReference type="GO" id="GO:0008519">
    <property type="term" value="F:ammonium channel activity"/>
    <property type="evidence" value="ECO:0007669"/>
    <property type="project" value="InterPro"/>
</dbReference>
<evidence type="ECO:0000256" key="5">
    <source>
        <dbReference type="ARBA" id="ARBA00022692"/>
    </source>
</evidence>
<sequence length="444" mass="45899">MTLRKIAGLGALLSLVMPGLALADEAAAPVLNSGDTAWMLTATALVLFMTIPGLALFYGGMVRSKNLLSVMMQCFAITGLISILWVVYGYSIAFDTAGMEKGVLNFNSFIGGFSKAFLAGVTPSGLTSATALFPEAVFITFQMTFAIITPALIVGAFAERMKFSAMLVFMGVWFTLVYAPIAHMVWSGDGALMWDWGVLDFAGGTVVHINAGVAGLVACVVLGKRKGYPTTPMAPHNLGYTLVGAAMLWIGWFGFNAGSAAAANGTAGMAMLVTQIATAAAALSWMFAEWIGHGKPSALGIASGVVAGLVAITPAAGTVGPMGALVIGLASGVICYFCATSLKRKLGYDDSLDAFGVHGVGGIVGAILTGVFAAPALGGFGTVTDIGAQVWVQAKGVIFTVAYTAIVTYVILKVLDAVMGLRVNEEEESVGLDLAQHNERGYNL</sequence>
<feature type="domain" description="Ammonium transporter AmtB-like" evidence="12">
    <location>
        <begin position="37"/>
        <end position="442"/>
    </location>
</feature>
<dbReference type="InterPro" id="IPR024041">
    <property type="entry name" value="NH4_transpt_AmtB-like_dom"/>
</dbReference>
<feature type="transmembrane region" description="Helical" evidence="10">
    <location>
        <begin position="354"/>
        <end position="378"/>
    </location>
</feature>
<feature type="transmembrane region" description="Helical" evidence="10">
    <location>
        <begin position="206"/>
        <end position="225"/>
    </location>
</feature>
<dbReference type="InterPro" id="IPR029020">
    <property type="entry name" value="Ammonium/urea_transptr"/>
</dbReference>
<organism evidence="13 14">
    <name type="scientific">Pseudomonas parafulva</name>
    <dbReference type="NCBI Taxonomy" id="157782"/>
    <lineage>
        <taxon>Bacteria</taxon>
        <taxon>Pseudomonadati</taxon>
        <taxon>Pseudomonadota</taxon>
        <taxon>Gammaproteobacteria</taxon>
        <taxon>Pseudomonadales</taxon>
        <taxon>Pseudomonadaceae</taxon>
        <taxon>Pseudomonas</taxon>
    </lineage>
</organism>
<feature type="transmembrane region" description="Helical" evidence="10">
    <location>
        <begin position="136"/>
        <end position="158"/>
    </location>
</feature>
<keyword evidence="3 10" id="KW-0813">Transport</keyword>
<gene>
    <name evidence="13" type="primary">amt</name>
    <name evidence="13" type="ORF">DZC75_21575</name>
</gene>
<dbReference type="GO" id="GO:0005886">
    <property type="term" value="C:plasma membrane"/>
    <property type="evidence" value="ECO:0007669"/>
    <property type="project" value="UniProtKB-SubCell"/>
</dbReference>
<dbReference type="Pfam" id="PF00909">
    <property type="entry name" value="Ammonium_transp"/>
    <property type="match status" value="1"/>
</dbReference>
<evidence type="ECO:0000256" key="10">
    <source>
        <dbReference type="RuleBase" id="RU362002"/>
    </source>
</evidence>
<dbReference type="NCBIfam" id="TIGR00836">
    <property type="entry name" value="amt"/>
    <property type="match status" value="1"/>
</dbReference>
<evidence type="ECO:0000256" key="2">
    <source>
        <dbReference type="ARBA" id="ARBA00005887"/>
    </source>
</evidence>
<dbReference type="Proteomes" id="UP000258127">
    <property type="component" value="Chromosome"/>
</dbReference>
<evidence type="ECO:0000256" key="11">
    <source>
        <dbReference type="SAM" id="SignalP"/>
    </source>
</evidence>
<feature type="signal peptide" evidence="11">
    <location>
        <begin position="1"/>
        <end position="23"/>
    </location>
</feature>
<evidence type="ECO:0000256" key="4">
    <source>
        <dbReference type="ARBA" id="ARBA00022475"/>
    </source>
</evidence>
<feature type="transmembrane region" description="Helical" evidence="10">
    <location>
        <begin position="390"/>
        <end position="412"/>
    </location>
</feature>
<dbReference type="Gene3D" id="1.10.3430.10">
    <property type="entry name" value="Ammonium transporter AmtB like domains"/>
    <property type="match status" value="1"/>
</dbReference>
<feature type="chain" id="PRO_5042478939" description="Ammonium transporter" evidence="11">
    <location>
        <begin position="24"/>
        <end position="444"/>
    </location>
</feature>
<keyword evidence="7 10" id="KW-0472">Membrane</keyword>
<dbReference type="AlphaFoldDB" id="A0AAI8PBZ5"/>
<evidence type="ECO:0000259" key="12">
    <source>
        <dbReference type="Pfam" id="PF00909"/>
    </source>
</evidence>
<keyword evidence="5 10" id="KW-0812">Transmembrane</keyword>
<dbReference type="PANTHER" id="PTHR43029:SF10">
    <property type="entry name" value="AMMONIUM TRANSPORTER MEP2"/>
    <property type="match status" value="1"/>
</dbReference>
<feature type="transmembrane region" description="Helical" evidence="10">
    <location>
        <begin position="237"/>
        <end position="255"/>
    </location>
</feature>
<keyword evidence="8 10" id="KW-0924">Ammonia transport</keyword>
<dbReference type="InterPro" id="IPR001905">
    <property type="entry name" value="Ammonium_transpt"/>
</dbReference>
<evidence type="ECO:0000256" key="6">
    <source>
        <dbReference type="ARBA" id="ARBA00022989"/>
    </source>
</evidence>
<dbReference type="RefSeq" id="WP_039581549.1">
    <property type="nucleotide sequence ID" value="NZ_CP009747.1"/>
</dbReference>
<dbReference type="FunFam" id="1.10.3430.10:FF:000007">
    <property type="entry name" value="Ammonium transporter"/>
    <property type="match status" value="1"/>
</dbReference>
<dbReference type="PROSITE" id="PS01219">
    <property type="entry name" value="AMMONIUM_TRANSP"/>
    <property type="match status" value="1"/>
</dbReference>
<dbReference type="KEGG" id="ppv:NJ69_17675"/>
<protein>
    <recommendedName>
        <fullName evidence="9 10">Ammonium transporter</fullName>
    </recommendedName>
</protein>
<evidence type="ECO:0000313" key="13">
    <source>
        <dbReference type="EMBL" id="AXO90463.1"/>
    </source>
</evidence>
<keyword evidence="11" id="KW-0732">Signal</keyword>
<feature type="transmembrane region" description="Helical" evidence="10">
    <location>
        <begin position="298"/>
        <end position="316"/>
    </location>
</feature>
<feature type="transmembrane region" description="Helical" evidence="10">
    <location>
        <begin position="39"/>
        <end position="58"/>
    </location>
</feature>
<dbReference type="EMBL" id="CP031641">
    <property type="protein sequence ID" value="AXO90463.1"/>
    <property type="molecule type" value="Genomic_DNA"/>
</dbReference>
<evidence type="ECO:0000256" key="9">
    <source>
        <dbReference type="ARBA" id="ARBA00050025"/>
    </source>
</evidence>
<comment type="similarity">
    <text evidence="2 10">Belongs to the ammonia transporter channel (TC 1.A.11.2) family.</text>
</comment>
<dbReference type="PANTHER" id="PTHR43029">
    <property type="entry name" value="AMMONIUM TRANSPORTER MEP2"/>
    <property type="match status" value="1"/>
</dbReference>
<reference evidence="13 14" key="1">
    <citation type="submission" date="2018-08" db="EMBL/GenBank/DDBJ databases">
        <authorList>
            <person name="Lee Y."/>
            <person name="Kakembo D."/>
        </authorList>
    </citation>
    <scope>NUCLEOTIDE SEQUENCE [LARGE SCALE GENOMIC DNA]</scope>
    <source>
        <strain evidence="13 14">JBCS1880</strain>
    </source>
</reference>
<feature type="transmembrane region" description="Helical" evidence="10">
    <location>
        <begin position="267"/>
        <end position="286"/>
    </location>
</feature>
<evidence type="ECO:0000256" key="7">
    <source>
        <dbReference type="ARBA" id="ARBA00023136"/>
    </source>
</evidence>
<comment type="subcellular location">
    <subcellularLocation>
        <location evidence="1 10">Cell membrane</location>
        <topology evidence="1 10">Multi-pass membrane protein</topology>
    </subcellularLocation>
</comment>
<evidence type="ECO:0000256" key="3">
    <source>
        <dbReference type="ARBA" id="ARBA00022448"/>
    </source>
</evidence>
<feature type="transmembrane region" description="Helical" evidence="10">
    <location>
        <begin position="70"/>
        <end position="90"/>
    </location>
</feature>